<gene>
    <name evidence="4" type="ORF">CEURO_LOCUS3537</name>
</gene>
<dbReference type="InterPro" id="IPR052579">
    <property type="entry name" value="Zinc_finger_SWIM"/>
</dbReference>
<name>A0A9P0YPD2_CUSEU</name>
<dbReference type="AlphaFoldDB" id="A0A9P0YPD2"/>
<protein>
    <recommendedName>
        <fullName evidence="6">MULE transposase domain-containing protein</fullName>
    </recommendedName>
</protein>
<evidence type="ECO:0000256" key="2">
    <source>
        <dbReference type="ARBA" id="ARBA00023125"/>
    </source>
</evidence>
<evidence type="ECO:0000313" key="4">
    <source>
        <dbReference type="EMBL" id="CAH9070133.1"/>
    </source>
</evidence>
<evidence type="ECO:0000313" key="5">
    <source>
        <dbReference type="Proteomes" id="UP001152484"/>
    </source>
</evidence>
<dbReference type="OrthoDB" id="1435839at2759"/>
<dbReference type="EMBL" id="CAMAPE010000005">
    <property type="protein sequence ID" value="CAH9070133.1"/>
    <property type="molecule type" value="Genomic_DNA"/>
</dbReference>
<keyword evidence="3" id="KW-0233">DNA recombination</keyword>
<dbReference type="PANTHER" id="PTHR31569">
    <property type="entry name" value="SWIM-TYPE DOMAIN-CONTAINING PROTEIN"/>
    <property type="match status" value="1"/>
</dbReference>
<organism evidence="4 5">
    <name type="scientific">Cuscuta europaea</name>
    <name type="common">European dodder</name>
    <dbReference type="NCBI Taxonomy" id="41803"/>
    <lineage>
        <taxon>Eukaryota</taxon>
        <taxon>Viridiplantae</taxon>
        <taxon>Streptophyta</taxon>
        <taxon>Embryophyta</taxon>
        <taxon>Tracheophyta</taxon>
        <taxon>Spermatophyta</taxon>
        <taxon>Magnoliopsida</taxon>
        <taxon>eudicotyledons</taxon>
        <taxon>Gunneridae</taxon>
        <taxon>Pentapetalae</taxon>
        <taxon>asterids</taxon>
        <taxon>lamiids</taxon>
        <taxon>Solanales</taxon>
        <taxon>Convolvulaceae</taxon>
        <taxon>Cuscuteae</taxon>
        <taxon>Cuscuta</taxon>
        <taxon>Cuscuta subgen. Cuscuta</taxon>
    </lineage>
</organism>
<dbReference type="InterPro" id="IPR001207">
    <property type="entry name" value="Transposase_mutator"/>
</dbReference>
<evidence type="ECO:0000256" key="3">
    <source>
        <dbReference type="ARBA" id="ARBA00023172"/>
    </source>
</evidence>
<evidence type="ECO:0000256" key="1">
    <source>
        <dbReference type="ARBA" id="ARBA00022578"/>
    </source>
</evidence>
<accession>A0A9P0YPD2</accession>
<dbReference type="GO" id="GO:0004803">
    <property type="term" value="F:transposase activity"/>
    <property type="evidence" value="ECO:0007669"/>
    <property type="project" value="InterPro"/>
</dbReference>
<reference evidence="4" key="1">
    <citation type="submission" date="2022-07" db="EMBL/GenBank/DDBJ databases">
        <authorList>
            <person name="Macas J."/>
            <person name="Novak P."/>
            <person name="Neumann P."/>
        </authorList>
    </citation>
    <scope>NUCLEOTIDE SEQUENCE</scope>
</reference>
<keyword evidence="1" id="KW-0815">Transposition</keyword>
<evidence type="ECO:0008006" key="6">
    <source>
        <dbReference type="Google" id="ProtNLM"/>
    </source>
</evidence>
<dbReference type="PANTHER" id="PTHR31569:SF4">
    <property type="entry name" value="SWIM-TYPE DOMAIN-CONTAINING PROTEIN"/>
    <property type="match status" value="1"/>
</dbReference>
<keyword evidence="5" id="KW-1185">Reference proteome</keyword>
<dbReference type="GO" id="GO:0006313">
    <property type="term" value="P:DNA transposition"/>
    <property type="evidence" value="ECO:0007669"/>
    <property type="project" value="InterPro"/>
</dbReference>
<dbReference type="GO" id="GO:0003677">
    <property type="term" value="F:DNA binding"/>
    <property type="evidence" value="ECO:0007669"/>
    <property type="project" value="UniProtKB-KW"/>
</dbReference>
<proteinExistence type="predicted"/>
<comment type="caution">
    <text evidence="4">The sequence shown here is derived from an EMBL/GenBank/DDBJ whole genome shotgun (WGS) entry which is preliminary data.</text>
</comment>
<dbReference type="Proteomes" id="UP001152484">
    <property type="component" value="Unassembled WGS sequence"/>
</dbReference>
<keyword evidence="2" id="KW-0238">DNA-binding</keyword>
<sequence length="111" mass="13187">MSLFPDRELGLIKALGDVFPESKHILCMVHVMRNIEDKALNLSNMKTIQVSFSKGCMKLFSSTTVDQYEKQLKYMSSKWKNNWGLMRYLTENWLDPYKDRLFSHYHMICIK</sequence>
<dbReference type="Pfam" id="PF00872">
    <property type="entry name" value="Transposase_mut"/>
    <property type="match status" value="1"/>
</dbReference>